<evidence type="ECO:0008006" key="5">
    <source>
        <dbReference type="Google" id="ProtNLM"/>
    </source>
</evidence>
<keyword evidence="4" id="KW-1185">Reference proteome</keyword>
<evidence type="ECO:0000313" key="4">
    <source>
        <dbReference type="Proteomes" id="UP000502996"/>
    </source>
</evidence>
<dbReference type="Proteomes" id="UP000502996">
    <property type="component" value="Chromosome"/>
</dbReference>
<dbReference type="InterPro" id="IPR012334">
    <property type="entry name" value="Pectin_lyas_fold"/>
</dbReference>
<dbReference type="NCBIfam" id="NF041518">
    <property type="entry name" value="choice_anch_Q"/>
    <property type="match status" value="1"/>
</dbReference>
<dbReference type="InterPro" id="IPR011050">
    <property type="entry name" value="Pectin_lyase_fold/virulence"/>
</dbReference>
<sequence length="423" mass="42232">MQTRSLLVAPLLALGALVVLPAPAAHAAGVLYASPSGVGLLDCGTPATACNIEKAVGSAGAGDQVVLAPGTYATTTQLSNANGIYLHGTAGQARPVISSNVAFPLQLSGDAPGTPARVSDLSIVHSANAGQGLRVSSSGIVERVDVRSSSGTACEFALNNTVRDTLCVATGADAIAISAGGSAGAMANLTWRLRNVTAIATGPLGTGVAASLSGGGKLTVDLRNVIASGGGEDIAASTPDATTVTVVAQSSNYDKVTTSGAGTVTPAGSGTNQTAAPVFTDATTYHEAATSPTVDAGTSDGYVGATDLDGQARLQGPAVDIGADETARPVPPPLDTAAPDTALGQTPKKRTTKRKARFTFTASEAGATFTCRVDKKAARPCTSPFTVKVRPGKHTLSVAARDAAGNVDATPATCTWKVRKKRR</sequence>
<feature type="region of interest" description="Disordered" evidence="1">
    <location>
        <begin position="324"/>
        <end position="352"/>
    </location>
</feature>
<keyword evidence="2" id="KW-0732">Signal</keyword>
<dbReference type="EMBL" id="CP049257">
    <property type="protein sequence ID" value="QIG45628.1"/>
    <property type="molecule type" value="Genomic_DNA"/>
</dbReference>
<organism evidence="3 4">
    <name type="scientific">Nocardioides anomalus</name>
    <dbReference type="NCBI Taxonomy" id="2712223"/>
    <lineage>
        <taxon>Bacteria</taxon>
        <taxon>Bacillati</taxon>
        <taxon>Actinomycetota</taxon>
        <taxon>Actinomycetes</taxon>
        <taxon>Propionibacteriales</taxon>
        <taxon>Nocardioidaceae</taxon>
        <taxon>Nocardioides</taxon>
    </lineage>
</organism>
<dbReference type="RefSeq" id="WP_165238386.1">
    <property type="nucleotide sequence ID" value="NZ_CP049257.1"/>
</dbReference>
<feature type="signal peptide" evidence="2">
    <location>
        <begin position="1"/>
        <end position="27"/>
    </location>
</feature>
<dbReference type="SUPFAM" id="SSF51126">
    <property type="entry name" value="Pectin lyase-like"/>
    <property type="match status" value="1"/>
</dbReference>
<dbReference type="AlphaFoldDB" id="A0A6G6WJW5"/>
<name>A0A6G6WJW5_9ACTN</name>
<evidence type="ECO:0000313" key="3">
    <source>
        <dbReference type="EMBL" id="QIG45628.1"/>
    </source>
</evidence>
<reference evidence="3 4" key="1">
    <citation type="submission" date="2020-02" db="EMBL/GenBank/DDBJ databases">
        <title>Full genome sequence of Nocardioides sp. R-3366.</title>
        <authorList>
            <person name="Im W.-T."/>
        </authorList>
    </citation>
    <scope>NUCLEOTIDE SEQUENCE [LARGE SCALE GENOMIC DNA]</scope>
    <source>
        <strain evidence="3 4">R-3366</strain>
    </source>
</reference>
<gene>
    <name evidence="3" type="ORF">G5V58_25385</name>
</gene>
<accession>A0A6G6WJW5</accession>
<evidence type="ECO:0000256" key="2">
    <source>
        <dbReference type="SAM" id="SignalP"/>
    </source>
</evidence>
<dbReference type="Gene3D" id="2.160.20.10">
    <property type="entry name" value="Single-stranded right-handed beta-helix, Pectin lyase-like"/>
    <property type="match status" value="1"/>
</dbReference>
<feature type="chain" id="PRO_5026034930" description="Bacterial Ig-like domain-containing protein" evidence="2">
    <location>
        <begin position="28"/>
        <end position="423"/>
    </location>
</feature>
<evidence type="ECO:0000256" key="1">
    <source>
        <dbReference type="SAM" id="MobiDB-lite"/>
    </source>
</evidence>
<dbReference type="KEGG" id="nano:G5V58_25385"/>
<protein>
    <recommendedName>
        <fullName evidence="5">Bacterial Ig-like domain-containing protein</fullName>
    </recommendedName>
</protein>
<dbReference type="InterPro" id="IPR059226">
    <property type="entry name" value="Choice_anch_Q_dom"/>
</dbReference>
<proteinExistence type="predicted"/>